<dbReference type="Proteomes" id="UP000595140">
    <property type="component" value="Unassembled WGS sequence"/>
</dbReference>
<name>A0A484KR75_9ASTE</name>
<protein>
    <submittedName>
        <fullName evidence="1">Uncharacterized protein</fullName>
    </submittedName>
</protein>
<evidence type="ECO:0000313" key="2">
    <source>
        <dbReference type="Proteomes" id="UP000595140"/>
    </source>
</evidence>
<keyword evidence="2" id="KW-1185">Reference proteome</keyword>
<evidence type="ECO:0000313" key="1">
    <source>
        <dbReference type="EMBL" id="VFQ66985.1"/>
    </source>
</evidence>
<sequence>MAFESSKNNQSKGYNREEVKLFEQKNDSCQRNKADSQKSFYLVLHLESYQKIIPLVFKGLFWRMENFGVCTKPISLSLVFYEECK</sequence>
<accession>A0A484KR75</accession>
<dbReference type="EMBL" id="OOIL02000560">
    <property type="protein sequence ID" value="VFQ66985.1"/>
    <property type="molecule type" value="Genomic_DNA"/>
</dbReference>
<proteinExistence type="predicted"/>
<gene>
    <name evidence="1" type="ORF">CCAM_LOCUS8761</name>
</gene>
<dbReference type="AlphaFoldDB" id="A0A484KR75"/>
<organism evidence="1 2">
    <name type="scientific">Cuscuta campestris</name>
    <dbReference type="NCBI Taxonomy" id="132261"/>
    <lineage>
        <taxon>Eukaryota</taxon>
        <taxon>Viridiplantae</taxon>
        <taxon>Streptophyta</taxon>
        <taxon>Embryophyta</taxon>
        <taxon>Tracheophyta</taxon>
        <taxon>Spermatophyta</taxon>
        <taxon>Magnoliopsida</taxon>
        <taxon>eudicotyledons</taxon>
        <taxon>Gunneridae</taxon>
        <taxon>Pentapetalae</taxon>
        <taxon>asterids</taxon>
        <taxon>lamiids</taxon>
        <taxon>Solanales</taxon>
        <taxon>Convolvulaceae</taxon>
        <taxon>Cuscuteae</taxon>
        <taxon>Cuscuta</taxon>
        <taxon>Cuscuta subgen. Grammica</taxon>
        <taxon>Cuscuta sect. Cleistogrammica</taxon>
    </lineage>
</organism>
<reference evidence="1 2" key="1">
    <citation type="submission" date="2018-04" db="EMBL/GenBank/DDBJ databases">
        <authorList>
            <person name="Vogel A."/>
        </authorList>
    </citation>
    <scope>NUCLEOTIDE SEQUENCE [LARGE SCALE GENOMIC DNA]</scope>
</reference>